<feature type="binding site" evidence="9">
    <location>
        <position position="354"/>
    </location>
    <ligand>
        <name>L-glutamine</name>
        <dbReference type="ChEBI" id="CHEBI:58359"/>
    </ligand>
</feature>
<comment type="catalytic activity">
    <reaction evidence="9">
        <text>L-glutamine + H2O = L-glutamate + NH4(+)</text>
        <dbReference type="Rhea" id="RHEA:15889"/>
        <dbReference type="ChEBI" id="CHEBI:15377"/>
        <dbReference type="ChEBI" id="CHEBI:28938"/>
        <dbReference type="ChEBI" id="CHEBI:29985"/>
        <dbReference type="ChEBI" id="CHEBI:58359"/>
    </reaction>
</comment>
<dbReference type="Pfam" id="PF00988">
    <property type="entry name" value="CPSase_sm_chain"/>
    <property type="match status" value="1"/>
</dbReference>
<dbReference type="SMART" id="SM01097">
    <property type="entry name" value="CPSase_sm_chain"/>
    <property type="match status" value="1"/>
</dbReference>
<dbReference type="UniPathway" id="UPA00068">
    <property type="reaction ID" value="UER00171"/>
</dbReference>
<keyword evidence="7 9" id="KW-0315">Glutamine amidotransferase</keyword>
<accession>A9QP21</accession>
<evidence type="ECO:0000259" key="10">
    <source>
        <dbReference type="SMART" id="SM01097"/>
    </source>
</evidence>
<evidence type="ECO:0000256" key="8">
    <source>
        <dbReference type="ARBA" id="ARBA00048816"/>
    </source>
</evidence>
<evidence type="ECO:0000256" key="1">
    <source>
        <dbReference type="ARBA" id="ARBA00005077"/>
    </source>
</evidence>
<keyword evidence="3 9" id="KW-0055">Arginine biosynthesis</keyword>
<dbReference type="GO" id="GO:0006207">
    <property type="term" value="P:'de novo' pyrimidine nucleobase biosynthetic process"/>
    <property type="evidence" value="ECO:0007669"/>
    <property type="project" value="InterPro"/>
</dbReference>
<evidence type="ECO:0000256" key="2">
    <source>
        <dbReference type="ARBA" id="ARBA00007800"/>
    </source>
</evidence>
<keyword evidence="6 9" id="KW-0067">ATP-binding</keyword>
<dbReference type="Gene3D" id="3.40.50.880">
    <property type="match status" value="1"/>
</dbReference>
<comment type="catalytic activity">
    <reaction evidence="8 9">
        <text>hydrogencarbonate + L-glutamine + 2 ATP + H2O = carbamoyl phosphate + L-glutamate + 2 ADP + phosphate + 2 H(+)</text>
        <dbReference type="Rhea" id="RHEA:18633"/>
        <dbReference type="ChEBI" id="CHEBI:15377"/>
        <dbReference type="ChEBI" id="CHEBI:15378"/>
        <dbReference type="ChEBI" id="CHEBI:17544"/>
        <dbReference type="ChEBI" id="CHEBI:29985"/>
        <dbReference type="ChEBI" id="CHEBI:30616"/>
        <dbReference type="ChEBI" id="CHEBI:43474"/>
        <dbReference type="ChEBI" id="CHEBI:58228"/>
        <dbReference type="ChEBI" id="CHEBI:58359"/>
        <dbReference type="ChEBI" id="CHEBI:456216"/>
        <dbReference type="EC" id="6.3.5.5"/>
    </reaction>
</comment>
<dbReference type="EMBL" id="EU221238">
    <property type="protein sequence ID" value="ABX59189.1"/>
    <property type="molecule type" value="Genomic_DNA"/>
</dbReference>
<evidence type="ECO:0000256" key="5">
    <source>
        <dbReference type="ARBA" id="ARBA00022741"/>
    </source>
</evidence>
<reference evidence="11" key="1">
    <citation type="journal article" date="2008" name="Environ. Microbiol.">
        <title>Design and testing of 'genome-proxy' microarrays to profile marine microbial communities.</title>
        <authorList>
            <person name="Rich V.I."/>
            <person name="Konstantinidis K."/>
            <person name="DeLong E.F."/>
        </authorList>
    </citation>
    <scope>NUCLEOTIDE SEQUENCE</scope>
</reference>
<evidence type="ECO:0000256" key="9">
    <source>
        <dbReference type="HAMAP-Rule" id="MF_01209"/>
    </source>
</evidence>
<evidence type="ECO:0000256" key="7">
    <source>
        <dbReference type="ARBA" id="ARBA00022962"/>
    </source>
</evidence>
<dbReference type="HAMAP" id="MF_01209">
    <property type="entry name" value="CPSase_S_chain"/>
    <property type="match status" value="1"/>
</dbReference>
<comment type="pathway">
    <text evidence="1 9">Amino-acid biosynthesis; L-arginine biosynthesis; carbamoyl phosphate from bicarbonate: step 1/1.</text>
</comment>
<dbReference type="Pfam" id="PF00117">
    <property type="entry name" value="GATase"/>
    <property type="match status" value="1"/>
</dbReference>
<dbReference type="GO" id="GO:0005524">
    <property type="term" value="F:ATP binding"/>
    <property type="evidence" value="ECO:0007669"/>
    <property type="project" value="UniProtKB-UniRule"/>
</dbReference>
<dbReference type="AlphaFoldDB" id="A9QP21"/>
<dbReference type="NCBIfam" id="NF009475">
    <property type="entry name" value="PRK12838.1"/>
    <property type="match status" value="1"/>
</dbReference>
<organism evidence="11">
    <name type="scientific">uncultured marine group II euryarchaeote EF100_57A08</name>
    <dbReference type="NCBI Taxonomy" id="480664"/>
    <lineage>
        <taxon>Archaea</taxon>
        <taxon>Methanobacteriati</taxon>
        <taxon>Thermoplasmatota</taxon>
        <taxon>Candidatus Poseidoniia</taxon>
        <taxon>Candidatus Poseidoniales</taxon>
        <taxon>environmental samples</taxon>
    </lineage>
</organism>
<proteinExistence type="inferred from homology"/>
<feature type="binding site" evidence="9">
    <location>
        <position position="99"/>
    </location>
    <ligand>
        <name>L-glutamine</name>
        <dbReference type="ChEBI" id="CHEBI:58359"/>
    </ligand>
</feature>
<keyword evidence="4 9" id="KW-0436">Ligase</keyword>
<dbReference type="GO" id="GO:0006526">
    <property type="term" value="P:L-arginine biosynthetic process"/>
    <property type="evidence" value="ECO:0007669"/>
    <property type="project" value="UniProtKB-UniRule"/>
</dbReference>
<feature type="region of interest" description="CPSase" evidence="9">
    <location>
        <begin position="1"/>
        <end position="233"/>
    </location>
</feature>
<evidence type="ECO:0000256" key="4">
    <source>
        <dbReference type="ARBA" id="ARBA00022598"/>
    </source>
</evidence>
<name>A9QP21_9ARCH</name>
<comment type="subunit">
    <text evidence="9">Composed of two chains; the small (or glutamine) chain promotes the hydrolysis of glutamine to ammonia, which is used by the large (or ammonia) chain to synthesize carbamoyl phosphate. Tetramer of heterodimers (alpha,beta)4.</text>
</comment>
<feature type="binding site" evidence="9">
    <location>
        <position position="316"/>
    </location>
    <ligand>
        <name>L-glutamine</name>
        <dbReference type="ChEBI" id="CHEBI:58359"/>
    </ligand>
</feature>
<feature type="domain" description="Carbamoyl-phosphate synthase small subunit N-terminal" evidence="10">
    <location>
        <begin position="55"/>
        <end position="185"/>
    </location>
</feature>
<feature type="active site" evidence="9">
    <location>
        <position position="417"/>
    </location>
</feature>
<dbReference type="GO" id="GO:0004359">
    <property type="term" value="F:glutaminase activity"/>
    <property type="evidence" value="ECO:0007669"/>
    <property type="project" value="RHEA"/>
</dbReference>
<dbReference type="InterPro" id="IPR029062">
    <property type="entry name" value="Class_I_gatase-like"/>
</dbReference>
<gene>
    <name evidence="9" type="primary">carA</name>
    <name evidence="11" type="ORF">MBMO_EF10057A08g005</name>
</gene>
<dbReference type="GO" id="GO:0004088">
    <property type="term" value="F:carbamoyl-phosphate synthase (glutamine-hydrolyzing) activity"/>
    <property type="evidence" value="ECO:0007669"/>
    <property type="project" value="UniProtKB-UniRule"/>
</dbReference>
<dbReference type="GO" id="GO:0044205">
    <property type="term" value="P:'de novo' UMP biosynthetic process"/>
    <property type="evidence" value="ECO:0007669"/>
    <property type="project" value="UniProtKB-UniRule"/>
</dbReference>
<feature type="binding site" evidence="9">
    <location>
        <position position="356"/>
    </location>
    <ligand>
        <name>L-glutamine</name>
        <dbReference type="ChEBI" id="CHEBI:58359"/>
    </ligand>
</feature>
<evidence type="ECO:0000256" key="3">
    <source>
        <dbReference type="ARBA" id="ARBA00022571"/>
    </source>
</evidence>
<dbReference type="PRINTS" id="PR00097">
    <property type="entry name" value="ANTSNTHASEII"/>
</dbReference>
<feature type="binding site" evidence="9">
    <location>
        <position position="357"/>
    </location>
    <ligand>
        <name>L-glutamine</name>
        <dbReference type="ChEBI" id="CHEBI:58359"/>
    </ligand>
</feature>
<dbReference type="InterPro" id="IPR006274">
    <property type="entry name" value="CarbamoylP_synth_ssu"/>
</dbReference>
<dbReference type="Gene3D" id="3.50.30.20">
    <property type="entry name" value="Carbamoyl-phosphate synthase small subunit, N-terminal domain"/>
    <property type="match status" value="1"/>
</dbReference>
<dbReference type="UniPathway" id="UPA00070">
    <property type="reaction ID" value="UER00115"/>
</dbReference>
<protein>
    <recommendedName>
        <fullName evidence="9">Carbamoyl phosphate synthase small chain</fullName>
        <ecNumber evidence="9">6.3.5.5</ecNumber>
    </recommendedName>
    <alternativeName>
        <fullName evidence="9">Carbamoyl phosphate synthetase glutamine chain</fullName>
    </alternativeName>
</protein>
<dbReference type="InterPro" id="IPR017926">
    <property type="entry name" value="GATASE"/>
</dbReference>
<dbReference type="CDD" id="cd01744">
    <property type="entry name" value="GATase1_CPSase"/>
    <property type="match status" value="1"/>
</dbReference>
<dbReference type="PROSITE" id="PS51273">
    <property type="entry name" value="GATASE_TYPE_1"/>
    <property type="match status" value="1"/>
</dbReference>
<dbReference type="NCBIfam" id="TIGR01368">
    <property type="entry name" value="CPSaseIIsmall"/>
    <property type="match status" value="1"/>
</dbReference>
<comment type="similarity">
    <text evidence="2 9">Belongs to the CarA family.</text>
</comment>
<dbReference type="InterPro" id="IPR035686">
    <property type="entry name" value="CPSase_GATase1"/>
</dbReference>
<comment type="pathway">
    <text evidence="9">Pyrimidine metabolism; UMP biosynthesis via de novo pathway; (S)-dihydroorotate from bicarbonate: step 1/3.</text>
</comment>
<dbReference type="EC" id="6.3.5.5" evidence="9"/>
<dbReference type="InterPro" id="IPR050472">
    <property type="entry name" value="Anth_synth/Amidotransfase"/>
</dbReference>
<keyword evidence="9" id="KW-0665">Pyrimidine biosynthesis</keyword>
<feature type="binding site" evidence="9">
    <location>
        <position position="313"/>
    </location>
    <ligand>
        <name>L-glutamine</name>
        <dbReference type="ChEBI" id="CHEBI:58359"/>
    </ligand>
</feature>
<keyword evidence="9" id="KW-0028">Amino-acid biosynthesis</keyword>
<feature type="active site" evidence="9">
    <location>
        <position position="415"/>
    </location>
</feature>
<feature type="binding site" evidence="9">
    <location>
        <position position="281"/>
    </location>
    <ligand>
        <name>L-glutamine</name>
        <dbReference type="ChEBI" id="CHEBI:58359"/>
    </ligand>
</feature>
<dbReference type="PANTHER" id="PTHR43418:SF7">
    <property type="entry name" value="CARBAMOYL-PHOSPHATE SYNTHASE SMALL CHAIN"/>
    <property type="match status" value="1"/>
</dbReference>
<feature type="binding site" evidence="9">
    <location>
        <position position="283"/>
    </location>
    <ligand>
        <name>L-glutamine</name>
        <dbReference type="ChEBI" id="CHEBI:58359"/>
    </ligand>
</feature>
<keyword evidence="5 9" id="KW-0547">Nucleotide-binding</keyword>
<comment type="function">
    <text evidence="9">Small subunit of the glutamine-dependent carbamoyl phosphate synthetase (CPSase). CPSase catalyzes the formation of carbamoyl phosphate from the ammonia moiety of glutamine, carbonate, and phosphate donated by ATP, constituting the first step of 2 biosynthetic pathways, one leading to arginine and/or urea and the other to pyrimidine nucleotides. The small subunit (glutamine amidotransferase) binds and cleaves glutamine to supply the large subunit with the substrate ammonia.</text>
</comment>
<dbReference type="SUPFAM" id="SSF52021">
    <property type="entry name" value="Carbamoyl phosphate synthetase, small subunit N-terminal domain"/>
    <property type="match status" value="1"/>
</dbReference>
<feature type="active site" description="Nucleophile" evidence="9">
    <location>
        <position position="312"/>
    </location>
</feature>
<dbReference type="PRINTS" id="PR00096">
    <property type="entry name" value="GATASE"/>
</dbReference>
<evidence type="ECO:0000313" key="11">
    <source>
        <dbReference type="EMBL" id="ABX59189.1"/>
    </source>
</evidence>
<dbReference type="GO" id="GO:0006541">
    <property type="term" value="P:glutamine metabolic process"/>
    <property type="evidence" value="ECO:0007669"/>
    <property type="project" value="InterPro"/>
</dbReference>
<evidence type="ECO:0000256" key="6">
    <source>
        <dbReference type="ARBA" id="ARBA00022840"/>
    </source>
</evidence>
<dbReference type="InterPro" id="IPR036480">
    <property type="entry name" value="CarbP_synth_ssu_N_sf"/>
</dbReference>
<dbReference type="SUPFAM" id="SSF52317">
    <property type="entry name" value="Class I glutamine amidotransferase-like"/>
    <property type="match status" value="1"/>
</dbReference>
<sequence length="452" mass="48381">MIKRLIQAVSLMSGNAPVRGFIPGAGVSGVLNPPSFTDAADILLDSVAEEPSSDADGLLLLADGTRYRGRLFGAPVIAEGELVFTTGMTGYQESLTDPSFAGQVLTFTWPLLGNYGIHAGTSESAGVWPRGVVCRQMMENPDHRHAIGSVHDLLFAHGVPGIQDIDTRELTRRVREHGTVLCIFGPAEAEREMLVRLDELTPPDAEDLVAEVTCEAAVILNPNAVDDTGKPLPRLAAIDCGIKYNILRELCQRFEVVWCPATTTFDEILKWEPDAFFASNGPGDPAHSGAATTARETLAAAVRVGLPVMGICLGHQLMGLAAGLRTYKLRYGHRGANQPVIDLESGRVYITSQNHGFAVEDPEKGMLAPHPSGACSARGSNELEAPFKVRHVNANDRTVEGLDLIGKRAFTIQYHPEACPGPHDASPLFDRFASMVADHLAGIPIPTSGGEN</sequence>
<dbReference type="PRINTS" id="PR00099">
    <property type="entry name" value="CPSGATASE"/>
</dbReference>
<dbReference type="InterPro" id="IPR002474">
    <property type="entry name" value="CarbamoylP_synth_ssu_N"/>
</dbReference>
<dbReference type="PANTHER" id="PTHR43418">
    <property type="entry name" value="MULTIFUNCTIONAL TRYPTOPHAN BIOSYNTHESIS PROTEIN-RELATED"/>
    <property type="match status" value="1"/>
</dbReference>